<evidence type="ECO:0000313" key="2">
    <source>
        <dbReference type="Proteomes" id="UP000593573"/>
    </source>
</evidence>
<feature type="non-terminal residue" evidence="1">
    <location>
        <position position="1"/>
    </location>
</feature>
<evidence type="ECO:0000313" key="1">
    <source>
        <dbReference type="EMBL" id="MBA0656265.1"/>
    </source>
</evidence>
<dbReference type="AlphaFoldDB" id="A0A7J8V0G4"/>
<dbReference type="Proteomes" id="UP000593573">
    <property type="component" value="Unassembled WGS sequence"/>
</dbReference>
<organism evidence="1 2">
    <name type="scientific">Gossypium klotzschianum</name>
    <dbReference type="NCBI Taxonomy" id="34286"/>
    <lineage>
        <taxon>Eukaryota</taxon>
        <taxon>Viridiplantae</taxon>
        <taxon>Streptophyta</taxon>
        <taxon>Embryophyta</taxon>
        <taxon>Tracheophyta</taxon>
        <taxon>Spermatophyta</taxon>
        <taxon>Magnoliopsida</taxon>
        <taxon>eudicotyledons</taxon>
        <taxon>Gunneridae</taxon>
        <taxon>Pentapetalae</taxon>
        <taxon>rosids</taxon>
        <taxon>malvids</taxon>
        <taxon>Malvales</taxon>
        <taxon>Malvaceae</taxon>
        <taxon>Malvoideae</taxon>
        <taxon>Gossypium</taxon>
    </lineage>
</organism>
<dbReference type="OrthoDB" id="10468997at2759"/>
<reference evidence="1 2" key="1">
    <citation type="journal article" date="2019" name="Genome Biol. Evol.">
        <title>Insights into the evolution of the New World diploid cottons (Gossypium, subgenus Houzingenia) based on genome sequencing.</title>
        <authorList>
            <person name="Grover C.E."/>
            <person name="Arick M.A. 2nd"/>
            <person name="Thrash A."/>
            <person name="Conover J.L."/>
            <person name="Sanders W.S."/>
            <person name="Peterson D.G."/>
            <person name="Frelichowski J.E."/>
            <person name="Scheffler J.A."/>
            <person name="Scheffler B.E."/>
            <person name="Wendel J.F."/>
        </authorList>
    </citation>
    <scope>NUCLEOTIDE SEQUENCE [LARGE SCALE GENOMIC DNA]</scope>
    <source>
        <strain evidence="1">57</strain>
        <tissue evidence="1">Leaf</tissue>
    </source>
</reference>
<proteinExistence type="predicted"/>
<gene>
    <name evidence="1" type="ORF">Goklo_008636</name>
</gene>
<sequence>KEIEDIRLIVLNLAPSSKEFFVIPVESNSLQMDLVPQGSLAMSFLPQKGLGLFFSANIQYVDSRWEIPIMLPLHDCPAHELNALCSLDGLKIVEFLNGLCSSIGHVRFAYGL</sequence>
<name>A0A7J8V0G4_9ROSI</name>
<protein>
    <submittedName>
        <fullName evidence="1">Uncharacterized protein</fullName>
    </submittedName>
</protein>
<keyword evidence="2" id="KW-1185">Reference proteome</keyword>
<comment type="caution">
    <text evidence="1">The sequence shown here is derived from an EMBL/GenBank/DDBJ whole genome shotgun (WGS) entry which is preliminary data.</text>
</comment>
<accession>A0A7J8V0G4</accession>
<dbReference type="EMBL" id="JABFAB010000008">
    <property type="protein sequence ID" value="MBA0656265.1"/>
    <property type="molecule type" value="Genomic_DNA"/>
</dbReference>